<reference evidence="5" key="1">
    <citation type="submission" date="2016-09" db="EMBL/GenBank/DDBJ databases">
        <authorList>
            <person name="Varghese N."/>
            <person name="Submissions S."/>
        </authorList>
    </citation>
    <scope>NUCLEOTIDE SEQUENCE [LARGE SCALE GENOMIC DNA]</scope>
    <source>
        <strain evidence="5">25nlg</strain>
    </source>
</reference>
<keyword evidence="5" id="KW-1185">Reference proteome</keyword>
<dbReference type="InterPro" id="IPR016039">
    <property type="entry name" value="Thiolase-like"/>
</dbReference>
<evidence type="ECO:0000256" key="1">
    <source>
        <dbReference type="ARBA" id="ARBA00022450"/>
    </source>
</evidence>
<dbReference type="PROSITE" id="PS52004">
    <property type="entry name" value="KS3_2"/>
    <property type="match status" value="1"/>
</dbReference>
<gene>
    <name evidence="4" type="ORF">SAMN05421737_11180</name>
</gene>
<dbReference type="Gene3D" id="3.40.47.10">
    <property type="match status" value="1"/>
</dbReference>
<proteinExistence type="predicted"/>
<dbReference type="PANTHER" id="PTHR43775">
    <property type="entry name" value="FATTY ACID SYNTHASE"/>
    <property type="match status" value="1"/>
</dbReference>
<accession>A0A1G6N3C9</accession>
<evidence type="ECO:0000313" key="5">
    <source>
        <dbReference type="Proteomes" id="UP000242662"/>
    </source>
</evidence>
<dbReference type="GO" id="GO:0004312">
    <property type="term" value="F:fatty acid synthase activity"/>
    <property type="evidence" value="ECO:0007669"/>
    <property type="project" value="TreeGrafter"/>
</dbReference>
<dbReference type="SUPFAM" id="SSF53901">
    <property type="entry name" value="Thiolase-like"/>
    <property type="match status" value="1"/>
</dbReference>
<evidence type="ECO:0000256" key="2">
    <source>
        <dbReference type="ARBA" id="ARBA00022553"/>
    </source>
</evidence>
<evidence type="ECO:0000259" key="3">
    <source>
        <dbReference type="PROSITE" id="PS52004"/>
    </source>
</evidence>
<dbReference type="CDD" id="cd00833">
    <property type="entry name" value="PKS"/>
    <property type="match status" value="1"/>
</dbReference>
<dbReference type="PROSITE" id="PS51257">
    <property type="entry name" value="PROKAR_LIPOPROTEIN"/>
    <property type="match status" value="1"/>
</dbReference>
<dbReference type="SMART" id="SM00825">
    <property type="entry name" value="PKS_KS"/>
    <property type="match status" value="1"/>
</dbReference>
<dbReference type="Proteomes" id="UP000242662">
    <property type="component" value="Unassembled WGS sequence"/>
</dbReference>
<protein>
    <submittedName>
        <fullName evidence="4">Beta-ketoacyl synthase, C-terminal domain</fullName>
    </submittedName>
</protein>
<dbReference type="STRING" id="1464122.SAMN05421737_11180"/>
<dbReference type="PANTHER" id="PTHR43775:SF37">
    <property type="entry name" value="SI:DKEY-61P9.11"/>
    <property type="match status" value="1"/>
</dbReference>
<dbReference type="InterPro" id="IPR050091">
    <property type="entry name" value="PKS_NRPS_Biosynth_Enz"/>
</dbReference>
<keyword evidence="2" id="KW-0597">Phosphoprotein</keyword>
<dbReference type="InterPro" id="IPR020841">
    <property type="entry name" value="PKS_Beta-ketoAc_synthase_dom"/>
</dbReference>
<dbReference type="AlphaFoldDB" id="A0A1G6N3C9"/>
<name>A0A1G6N3C9_9BACI</name>
<sequence length="188" mass="20330">MEKGRCSCIILVQIMLSSFFGCLYAGVLAIPAYPPRNNRNMLRIDRIVNDAKPEIVMTTSKIVSSITAPNQTAQVQLLTEAYQKANVPPEKVQYIETHGTGTSLGDPSEVGALSQVVSLNRSEDRKCKIGSVKSNIGHLESAAGIAGLIKTALAINKRCLPAGLHFKHPNPHIPFHDIKVSVQDSLTS</sequence>
<evidence type="ECO:0000313" key="4">
    <source>
        <dbReference type="EMBL" id="SDC61944.1"/>
    </source>
</evidence>
<dbReference type="GO" id="GO:0006633">
    <property type="term" value="P:fatty acid biosynthetic process"/>
    <property type="evidence" value="ECO:0007669"/>
    <property type="project" value="TreeGrafter"/>
</dbReference>
<dbReference type="Pfam" id="PF02801">
    <property type="entry name" value="Ketoacyl-synt_C"/>
    <property type="match status" value="1"/>
</dbReference>
<organism evidence="4 5">
    <name type="scientific">Shouchella lonarensis</name>
    <dbReference type="NCBI Taxonomy" id="1464122"/>
    <lineage>
        <taxon>Bacteria</taxon>
        <taxon>Bacillati</taxon>
        <taxon>Bacillota</taxon>
        <taxon>Bacilli</taxon>
        <taxon>Bacillales</taxon>
        <taxon>Bacillaceae</taxon>
        <taxon>Shouchella</taxon>
    </lineage>
</organism>
<dbReference type="EMBL" id="FMYM01000011">
    <property type="protein sequence ID" value="SDC61944.1"/>
    <property type="molecule type" value="Genomic_DNA"/>
</dbReference>
<keyword evidence="1" id="KW-0596">Phosphopantetheine</keyword>
<feature type="domain" description="Ketosynthase family 3 (KS3)" evidence="3">
    <location>
        <begin position="1"/>
        <end position="188"/>
    </location>
</feature>
<dbReference type="InterPro" id="IPR014031">
    <property type="entry name" value="Ketoacyl_synth_C"/>
</dbReference>